<keyword evidence="6 12" id="KW-0819">tRNA processing</keyword>
<comment type="similarity">
    <text evidence="12">Belongs to the dus family.</text>
</comment>
<evidence type="ECO:0000256" key="2">
    <source>
        <dbReference type="ARBA" id="ARBA00002790"/>
    </source>
</evidence>
<keyword evidence="3" id="KW-0820">tRNA-binding</keyword>
<evidence type="ECO:0000256" key="6">
    <source>
        <dbReference type="ARBA" id="ARBA00022694"/>
    </source>
</evidence>
<dbReference type="PROSITE" id="PS01136">
    <property type="entry name" value="UPF0034"/>
    <property type="match status" value="1"/>
</dbReference>
<evidence type="ECO:0000256" key="9">
    <source>
        <dbReference type="ARBA" id="ARBA00023002"/>
    </source>
</evidence>
<evidence type="ECO:0000256" key="5">
    <source>
        <dbReference type="ARBA" id="ARBA00022643"/>
    </source>
</evidence>
<protein>
    <recommendedName>
        <fullName evidence="12">tRNA-dihydrouridine synthase</fullName>
        <ecNumber evidence="12">1.3.1.-</ecNumber>
    </recommendedName>
</protein>
<keyword evidence="9 12" id="KW-0560">Oxidoreductase</keyword>
<evidence type="ECO:0000256" key="12">
    <source>
        <dbReference type="PIRNR" id="PIRNR006621"/>
    </source>
</evidence>
<comment type="catalytic activity">
    <reaction evidence="10">
        <text>a 5,6-dihydrouridine in tRNA + NADP(+) = a uridine in tRNA + NADPH + H(+)</text>
        <dbReference type="Rhea" id="RHEA:23624"/>
        <dbReference type="Rhea" id="RHEA-COMP:13339"/>
        <dbReference type="Rhea" id="RHEA-COMP:13887"/>
        <dbReference type="ChEBI" id="CHEBI:15378"/>
        <dbReference type="ChEBI" id="CHEBI:57783"/>
        <dbReference type="ChEBI" id="CHEBI:58349"/>
        <dbReference type="ChEBI" id="CHEBI:65315"/>
        <dbReference type="ChEBI" id="CHEBI:74443"/>
    </reaction>
</comment>
<dbReference type="InterPro" id="IPR013785">
    <property type="entry name" value="Aldolase_TIM"/>
</dbReference>
<evidence type="ECO:0000256" key="10">
    <source>
        <dbReference type="ARBA" id="ARBA00048205"/>
    </source>
</evidence>
<keyword evidence="7" id="KW-0521">NADP</keyword>
<keyword evidence="5 12" id="KW-0288">FMN</keyword>
<dbReference type="NCBIfam" id="TIGR00737">
    <property type="entry name" value="nifR3_yhdG"/>
    <property type="match status" value="1"/>
</dbReference>
<dbReference type="InterPro" id="IPR035587">
    <property type="entry name" value="DUS-like_FMN-bd"/>
</dbReference>
<sequence>MEDVSDPPFRRLCKMHGADLMYTEFISSEGLIRDAIKSRQKLDIFDYERPIGIQIFGGDEEAMAMSAKIVETVQPDIVDINFGCPVKKVVCKGAGAGVLKDIDLMVKLTKSVVESTHLPVTVKTRLGWDHDSINIDEVAQRLQDTGIKALAIHGRTRAQMYKGHSDWSHIARVKANPNIEIPIFGNGDIDSPQKAIEYKEKYGVDGIMIGRAAIGYPWIFNQIKHYRETGEILPDPTIYERMEAAKNHLEWAVEWKGERTGILETRMHYTNYFKGIPNFKPYRTKLVTQDNLIDLEKTFSEIESEFIPTLEVRG</sequence>
<dbReference type="InterPro" id="IPR004652">
    <property type="entry name" value="DusB-like"/>
</dbReference>
<dbReference type="PANTHER" id="PTHR45846">
    <property type="entry name" value="TRNA-DIHYDROURIDINE(47) SYNTHASE [NAD(P)(+)]-LIKE"/>
    <property type="match status" value="1"/>
</dbReference>
<dbReference type="Pfam" id="PF01207">
    <property type="entry name" value="Dus"/>
    <property type="match status" value="1"/>
</dbReference>
<evidence type="ECO:0000313" key="14">
    <source>
        <dbReference type="EMBL" id="GGE95187.1"/>
    </source>
</evidence>
<dbReference type="Gene3D" id="1.10.1200.80">
    <property type="entry name" value="Putative flavin oxidoreducatase, domain 2"/>
    <property type="match status" value="1"/>
</dbReference>
<evidence type="ECO:0000256" key="3">
    <source>
        <dbReference type="ARBA" id="ARBA00022555"/>
    </source>
</evidence>
<evidence type="ECO:0000313" key="15">
    <source>
        <dbReference type="Proteomes" id="UP000650994"/>
    </source>
</evidence>
<dbReference type="EC" id="1.3.1.-" evidence="12"/>
<comment type="function">
    <text evidence="2 12">Catalyzes the synthesis of 5,6-dihydrouridine (D), a modified base found in the D-loop of most tRNAs, via the reduction of the C5-C6 double bond in target uridines.</text>
</comment>
<dbReference type="SUPFAM" id="SSF51395">
    <property type="entry name" value="FMN-linked oxidoreductases"/>
    <property type="match status" value="1"/>
</dbReference>
<dbReference type="InterPro" id="IPR018517">
    <property type="entry name" value="tRNA_hU_synthase_CS"/>
</dbReference>
<evidence type="ECO:0000256" key="7">
    <source>
        <dbReference type="ARBA" id="ARBA00022857"/>
    </source>
</evidence>
<dbReference type="Gene3D" id="3.20.20.70">
    <property type="entry name" value="Aldolase class I"/>
    <property type="match status" value="1"/>
</dbReference>
<dbReference type="PIRSF" id="PIRSF006621">
    <property type="entry name" value="Dus"/>
    <property type="match status" value="1"/>
</dbReference>
<keyword evidence="15" id="KW-1185">Reference proteome</keyword>
<dbReference type="InterPro" id="IPR024036">
    <property type="entry name" value="tRNA-dHydroUridine_Synthase_C"/>
</dbReference>
<dbReference type="EMBL" id="BMFL01000006">
    <property type="protein sequence ID" value="GGE95187.1"/>
    <property type="molecule type" value="Genomic_DNA"/>
</dbReference>
<comment type="caution">
    <text evidence="14">The sequence shown here is derived from an EMBL/GenBank/DDBJ whole genome shotgun (WGS) entry which is preliminary data.</text>
</comment>
<evidence type="ECO:0000256" key="1">
    <source>
        <dbReference type="ARBA" id="ARBA00001917"/>
    </source>
</evidence>
<comment type="cofactor">
    <cofactor evidence="1 12">
        <name>FMN</name>
        <dbReference type="ChEBI" id="CHEBI:58210"/>
    </cofactor>
</comment>
<evidence type="ECO:0000256" key="4">
    <source>
        <dbReference type="ARBA" id="ARBA00022630"/>
    </source>
</evidence>
<dbReference type="CDD" id="cd02801">
    <property type="entry name" value="DUS_like_FMN"/>
    <property type="match status" value="1"/>
</dbReference>
<dbReference type="PANTHER" id="PTHR45846:SF1">
    <property type="entry name" value="TRNA-DIHYDROURIDINE(47) SYNTHASE [NAD(P)(+)]-LIKE"/>
    <property type="match status" value="1"/>
</dbReference>
<feature type="domain" description="DUS-like FMN-binding" evidence="13">
    <location>
        <begin position="1"/>
        <end position="287"/>
    </location>
</feature>
<proteinExistence type="inferred from homology"/>
<gene>
    <name evidence="14" type="ORF">GCM10010984_10910</name>
</gene>
<keyword evidence="4 12" id="KW-0285">Flavoprotein</keyword>
<evidence type="ECO:0000256" key="8">
    <source>
        <dbReference type="ARBA" id="ARBA00022884"/>
    </source>
</evidence>
<accession>A0ABQ1THF5</accession>
<evidence type="ECO:0000256" key="11">
    <source>
        <dbReference type="ARBA" id="ARBA00048802"/>
    </source>
</evidence>
<comment type="catalytic activity">
    <reaction evidence="11">
        <text>a 5,6-dihydrouridine in tRNA + NAD(+) = a uridine in tRNA + NADH + H(+)</text>
        <dbReference type="Rhea" id="RHEA:54452"/>
        <dbReference type="Rhea" id="RHEA-COMP:13339"/>
        <dbReference type="Rhea" id="RHEA-COMP:13887"/>
        <dbReference type="ChEBI" id="CHEBI:15378"/>
        <dbReference type="ChEBI" id="CHEBI:57540"/>
        <dbReference type="ChEBI" id="CHEBI:57945"/>
        <dbReference type="ChEBI" id="CHEBI:65315"/>
        <dbReference type="ChEBI" id="CHEBI:74443"/>
    </reaction>
</comment>
<organism evidence="14 15">
    <name type="scientific">Chishuiella changwenlii</name>
    <dbReference type="NCBI Taxonomy" id="1434701"/>
    <lineage>
        <taxon>Bacteria</taxon>
        <taxon>Pseudomonadati</taxon>
        <taxon>Bacteroidota</taxon>
        <taxon>Flavobacteriia</taxon>
        <taxon>Flavobacteriales</taxon>
        <taxon>Weeksellaceae</taxon>
        <taxon>Chishuiella</taxon>
    </lineage>
</organism>
<dbReference type="Proteomes" id="UP000650994">
    <property type="component" value="Unassembled WGS sequence"/>
</dbReference>
<reference evidence="15" key="1">
    <citation type="journal article" date="2019" name="Int. J. Syst. Evol. Microbiol.">
        <title>The Global Catalogue of Microorganisms (GCM) 10K type strain sequencing project: providing services to taxonomists for standard genome sequencing and annotation.</title>
        <authorList>
            <consortium name="The Broad Institute Genomics Platform"/>
            <consortium name="The Broad Institute Genome Sequencing Center for Infectious Disease"/>
            <person name="Wu L."/>
            <person name="Ma J."/>
        </authorList>
    </citation>
    <scope>NUCLEOTIDE SEQUENCE [LARGE SCALE GENOMIC DNA]</scope>
    <source>
        <strain evidence="15">CGMCC 1.12707</strain>
    </source>
</reference>
<name>A0ABQ1THF5_9FLAO</name>
<dbReference type="InterPro" id="IPR001269">
    <property type="entry name" value="DUS_fam"/>
</dbReference>
<evidence type="ECO:0000259" key="13">
    <source>
        <dbReference type="Pfam" id="PF01207"/>
    </source>
</evidence>
<keyword evidence="8" id="KW-0694">RNA-binding</keyword>